<accession>A0A553MLB8</accession>
<name>A0A553MLB8_9TELE</name>
<sequence>MSCPATLRNIDGLCLRLCIASHQLPPMFLKHKQLKANVSITQDALSEHCFTMYVTEALYLSRGSVRVVAFPTDKLLLMLQTKNVHNLASKRQPKEAEGCDVNQEVNLFTCFGAPVCHVFIACVASSAAVCTERKELLFLCHPQKTLEERFFPLLKLRTQNPLHTLVIAGEETRTEQNSAEPPFLFGVHTLLSEELKKQMIFNSSLIFRSALHKLPTVVSRLGGAGGCSGHVDLALLDLLTCFGRHPFDLLLRLQVEHHIPQLFLQLCDIPVLISCHLLQSPPLLLKLCL</sequence>
<evidence type="ECO:0000313" key="2">
    <source>
        <dbReference type="Proteomes" id="UP000316079"/>
    </source>
</evidence>
<comment type="caution">
    <text evidence="1">The sequence shown here is derived from an EMBL/GenBank/DDBJ whole genome shotgun (WGS) entry which is preliminary data.</text>
</comment>
<dbReference type="AlphaFoldDB" id="A0A553MLB8"/>
<dbReference type="EMBL" id="SRMA01027393">
    <property type="protein sequence ID" value="TRY53976.1"/>
    <property type="molecule type" value="Genomic_DNA"/>
</dbReference>
<reference evidence="1 2" key="1">
    <citation type="journal article" date="2019" name="Sci. Data">
        <title>Hybrid genome assembly and annotation of Danionella translucida.</title>
        <authorList>
            <person name="Kadobianskyi M."/>
            <person name="Schulze L."/>
            <person name="Schuelke M."/>
            <person name="Judkewitz B."/>
        </authorList>
    </citation>
    <scope>NUCLEOTIDE SEQUENCE [LARGE SCALE GENOMIC DNA]</scope>
    <source>
        <strain evidence="1 2">Bolton</strain>
    </source>
</reference>
<proteinExistence type="predicted"/>
<evidence type="ECO:0000313" key="1">
    <source>
        <dbReference type="EMBL" id="TRY53976.1"/>
    </source>
</evidence>
<gene>
    <name evidence="1" type="ORF">DNTS_015538</name>
</gene>
<dbReference type="Proteomes" id="UP000316079">
    <property type="component" value="Unassembled WGS sequence"/>
</dbReference>
<protein>
    <submittedName>
        <fullName evidence="1">Uncharacterized protein</fullName>
    </submittedName>
</protein>
<dbReference type="OrthoDB" id="1874341at2759"/>
<organism evidence="1 2">
    <name type="scientific">Danionella cerebrum</name>
    <dbReference type="NCBI Taxonomy" id="2873325"/>
    <lineage>
        <taxon>Eukaryota</taxon>
        <taxon>Metazoa</taxon>
        <taxon>Chordata</taxon>
        <taxon>Craniata</taxon>
        <taxon>Vertebrata</taxon>
        <taxon>Euteleostomi</taxon>
        <taxon>Actinopterygii</taxon>
        <taxon>Neopterygii</taxon>
        <taxon>Teleostei</taxon>
        <taxon>Ostariophysi</taxon>
        <taxon>Cypriniformes</taxon>
        <taxon>Danionidae</taxon>
        <taxon>Danioninae</taxon>
        <taxon>Danionella</taxon>
    </lineage>
</organism>
<keyword evidence="2" id="KW-1185">Reference proteome</keyword>